<protein>
    <submittedName>
        <fullName evidence="8">ACTB_G1</fullName>
    </submittedName>
</protein>
<dbReference type="SMART" id="SM00268">
    <property type="entry name" value="ACTIN"/>
    <property type="match status" value="1"/>
</dbReference>
<comment type="function">
    <text evidence="1">Actins are highly conserved proteins that are involved in various types of cell motility and are ubiquitously expressed in all eukaryotic cells.</text>
</comment>
<dbReference type="Gene3D" id="3.30.420.40">
    <property type="match status" value="2"/>
</dbReference>
<dbReference type="EMBL" id="CACVKT020010028">
    <property type="protein sequence ID" value="CAC5424413.1"/>
    <property type="molecule type" value="Genomic_DNA"/>
</dbReference>
<dbReference type="FunFam" id="3.30.420.40:FF:000148">
    <property type="entry name" value="Actin, alpha skeletal muscle"/>
    <property type="match status" value="1"/>
</dbReference>
<proteinExistence type="inferred from homology"/>
<sequence length="372" mass="41650">MTTVVVDNGSWFCKAGFAGDDNPKSVFPAVVGKPRQVGVAAGMDPNSVYIGIEARRKQGLLSVKYPTEFGLITNWDYIEHIFHHTFYDELGISTEEHPILLTEAQLNPKYNREKITMMIFETFNFPAMYVKAKGVLSLYSSGCITGVALDIGENISYSLPAYDGYALRHAVIKSELAGRDLTDCLHRSLNDRGYSFSSVADREIIRYIKENLCYVASDFKKEMEKFSTKVSSLEKKFELPDGQVVNIGSERIRCLEPLFQPSIAGIESPGLHETLNYSILKCDEDLRKDLYGNIVLCGETSRTPGIIERMQSEITNLAPLIRNIKVKTPPDIKNSAWVGGSILASLPTFQQMCITKEEYDEIGPTIVHKKCF</sequence>
<comment type="subcellular location">
    <subcellularLocation>
        <location evidence="2">Cytoplasm</location>
        <location evidence="2">Cytoskeleton</location>
    </subcellularLocation>
</comment>
<keyword evidence="3" id="KW-0963">Cytoplasm</keyword>
<evidence type="ECO:0000256" key="7">
    <source>
        <dbReference type="RuleBase" id="RU000487"/>
    </source>
</evidence>
<gene>
    <name evidence="8" type="ORF">MCOR_56328</name>
</gene>
<dbReference type="FunFam" id="3.90.640.10:FF:000047">
    <property type="entry name" value="Actin, alpha skeletal muscle"/>
    <property type="match status" value="1"/>
</dbReference>
<dbReference type="Proteomes" id="UP000507470">
    <property type="component" value="Unassembled WGS sequence"/>
</dbReference>
<dbReference type="InterPro" id="IPR020902">
    <property type="entry name" value="Actin/actin-like_CS"/>
</dbReference>
<comment type="similarity">
    <text evidence="7">Belongs to the actin family.</text>
</comment>
<dbReference type="PROSITE" id="PS01132">
    <property type="entry name" value="ACTINS_ACT_LIKE"/>
    <property type="match status" value="1"/>
</dbReference>
<evidence type="ECO:0000256" key="5">
    <source>
        <dbReference type="ARBA" id="ARBA00022840"/>
    </source>
</evidence>
<dbReference type="FunFam" id="3.30.420.40:FF:000058">
    <property type="entry name" value="Putative actin-related protein 5"/>
    <property type="match status" value="1"/>
</dbReference>
<evidence type="ECO:0000256" key="2">
    <source>
        <dbReference type="ARBA" id="ARBA00004245"/>
    </source>
</evidence>
<dbReference type="OrthoDB" id="5132116at2759"/>
<dbReference type="PRINTS" id="PR00190">
    <property type="entry name" value="ACTIN"/>
</dbReference>
<dbReference type="Gene3D" id="3.90.640.10">
    <property type="entry name" value="Actin, Chain A, domain 4"/>
    <property type="match status" value="1"/>
</dbReference>
<dbReference type="AlphaFoldDB" id="A0A6J8EX98"/>
<dbReference type="Pfam" id="PF00022">
    <property type="entry name" value="Actin"/>
    <property type="match status" value="1"/>
</dbReference>
<dbReference type="PANTHER" id="PTHR11937">
    <property type="entry name" value="ACTIN"/>
    <property type="match status" value="1"/>
</dbReference>
<evidence type="ECO:0000256" key="3">
    <source>
        <dbReference type="ARBA" id="ARBA00022490"/>
    </source>
</evidence>
<name>A0A6J8EX98_MYTCO</name>
<keyword evidence="9" id="KW-1185">Reference proteome</keyword>
<dbReference type="InterPro" id="IPR004000">
    <property type="entry name" value="Actin"/>
</dbReference>
<dbReference type="GO" id="GO:0005856">
    <property type="term" value="C:cytoskeleton"/>
    <property type="evidence" value="ECO:0007669"/>
    <property type="project" value="UniProtKB-SubCell"/>
</dbReference>
<dbReference type="GO" id="GO:0005524">
    <property type="term" value="F:ATP binding"/>
    <property type="evidence" value="ECO:0007669"/>
    <property type="project" value="UniProtKB-KW"/>
</dbReference>
<evidence type="ECO:0000256" key="4">
    <source>
        <dbReference type="ARBA" id="ARBA00022741"/>
    </source>
</evidence>
<dbReference type="InterPro" id="IPR043129">
    <property type="entry name" value="ATPase_NBD"/>
</dbReference>
<evidence type="ECO:0000313" key="9">
    <source>
        <dbReference type="Proteomes" id="UP000507470"/>
    </source>
</evidence>
<evidence type="ECO:0000256" key="6">
    <source>
        <dbReference type="ARBA" id="ARBA00023212"/>
    </source>
</evidence>
<keyword evidence="4" id="KW-0547">Nucleotide-binding</keyword>
<keyword evidence="6" id="KW-0206">Cytoskeleton</keyword>
<organism evidence="8 9">
    <name type="scientific">Mytilus coruscus</name>
    <name type="common">Sea mussel</name>
    <dbReference type="NCBI Taxonomy" id="42192"/>
    <lineage>
        <taxon>Eukaryota</taxon>
        <taxon>Metazoa</taxon>
        <taxon>Spiralia</taxon>
        <taxon>Lophotrochozoa</taxon>
        <taxon>Mollusca</taxon>
        <taxon>Bivalvia</taxon>
        <taxon>Autobranchia</taxon>
        <taxon>Pteriomorphia</taxon>
        <taxon>Mytilida</taxon>
        <taxon>Mytiloidea</taxon>
        <taxon>Mytilidae</taxon>
        <taxon>Mytilinae</taxon>
        <taxon>Mytilus</taxon>
    </lineage>
</organism>
<evidence type="ECO:0000313" key="8">
    <source>
        <dbReference type="EMBL" id="CAC5424413.1"/>
    </source>
</evidence>
<dbReference type="SUPFAM" id="SSF53067">
    <property type="entry name" value="Actin-like ATPase domain"/>
    <property type="match status" value="2"/>
</dbReference>
<keyword evidence="5" id="KW-0067">ATP-binding</keyword>
<reference evidence="8 9" key="1">
    <citation type="submission" date="2020-06" db="EMBL/GenBank/DDBJ databases">
        <authorList>
            <person name="Li R."/>
            <person name="Bekaert M."/>
        </authorList>
    </citation>
    <scope>NUCLEOTIDE SEQUENCE [LARGE SCALE GENOMIC DNA]</scope>
    <source>
        <strain evidence="9">wild</strain>
    </source>
</reference>
<accession>A0A6J8EX98</accession>
<evidence type="ECO:0000256" key="1">
    <source>
        <dbReference type="ARBA" id="ARBA00003520"/>
    </source>
</evidence>